<dbReference type="Proteomes" id="UP000282957">
    <property type="component" value="Unassembled WGS sequence"/>
</dbReference>
<evidence type="ECO:0000256" key="1">
    <source>
        <dbReference type="SAM" id="Phobius"/>
    </source>
</evidence>
<name>A0A437MM94_9PROT</name>
<dbReference type="RefSeq" id="WP_127785248.1">
    <property type="nucleotide sequence ID" value="NZ_SACL01000001.1"/>
</dbReference>
<keyword evidence="1" id="KW-0472">Membrane</keyword>
<feature type="transmembrane region" description="Helical" evidence="1">
    <location>
        <begin position="166"/>
        <end position="188"/>
    </location>
</feature>
<comment type="caution">
    <text evidence="2">The sequence shown here is derived from an EMBL/GenBank/DDBJ whole genome shotgun (WGS) entry which is preliminary data.</text>
</comment>
<protein>
    <recommendedName>
        <fullName evidence="4">Glycosyltransferase RgtA/B/C/D-like domain-containing protein</fullName>
    </recommendedName>
</protein>
<evidence type="ECO:0000313" key="2">
    <source>
        <dbReference type="EMBL" id="RVT98777.1"/>
    </source>
</evidence>
<proteinExistence type="predicted"/>
<evidence type="ECO:0000313" key="3">
    <source>
        <dbReference type="Proteomes" id="UP000282957"/>
    </source>
</evidence>
<gene>
    <name evidence="2" type="ORF">EOD42_01310</name>
</gene>
<dbReference type="OrthoDB" id="9824507at2"/>
<dbReference type="EMBL" id="SACL01000001">
    <property type="protein sequence ID" value="RVT98777.1"/>
    <property type="molecule type" value="Genomic_DNA"/>
</dbReference>
<evidence type="ECO:0008006" key="4">
    <source>
        <dbReference type="Google" id="ProtNLM"/>
    </source>
</evidence>
<feature type="transmembrane region" description="Helical" evidence="1">
    <location>
        <begin position="354"/>
        <end position="373"/>
    </location>
</feature>
<reference evidence="2 3" key="1">
    <citation type="submission" date="2019-01" db="EMBL/GenBank/DDBJ databases">
        <authorList>
            <person name="Chen W.-M."/>
        </authorList>
    </citation>
    <scope>NUCLEOTIDE SEQUENCE [LARGE SCALE GENOMIC DNA]</scope>
    <source>
        <strain evidence="2 3">CCP-6</strain>
    </source>
</reference>
<keyword evidence="1" id="KW-0812">Transmembrane</keyword>
<feature type="transmembrane region" description="Helical" evidence="1">
    <location>
        <begin position="266"/>
        <end position="290"/>
    </location>
</feature>
<feature type="transmembrane region" description="Helical" evidence="1">
    <location>
        <begin position="328"/>
        <end position="347"/>
    </location>
</feature>
<feature type="transmembrane region" description="Helical" evidence="1">
    <location>
        <begin position="208"/>
        <end position="232"/>
    </location>
</feature>
<sequence length="387" mass="41293">MNGRVAAEERRAAFVARRPMLATLLVIACCFILYALAADRVLQSTDLSGRLAENWAFADDPAALAGQWFSALLLLLLHAIPDSGPQTLLLVTVATGACLMGALHWRLMGRGWPVMGGTLVVMAVALNPVMLILVTSGSTLLLAAIMMALVGMAFDRASSVGDSQSLIALGLALAGMIMTTPTAIYILAPMLVLLPLALRDVRDGASAVALYLLTLFPTVVALGGILVAAATLGEPPKFAFLRWSAAMHGADAAAQSLWLAEHGGQFLLPLGLLMAWMLAAVPLSALPLMLVIGTAAERARPAFALMALLVAPIAGAMATWRWHIADPLWAAAAGFAFSLGWLASRVLRPWERFLTLMLLILGLVLAWSPLWMWDDELRLAWRGALFW</sequence>
<organism evidence="2 3">
    <name type="scientific">Rhodovarius crocodyli</name>
    <dbReference type="NCBI Taxonomy" id="1979269"/>
    <lineage>
        <taxon>Bacteria</taxon>
        <taxon>Pseudomonadati</taxon>
        <taxon>Pseudomonadota</taxon>
        <taxon>Alphaproteobacteria</taxon>
        <taxon>Acetobacterales</taxon>
        <taxon>Roseomonadaceae</taxon>
        <taxon>Rhodovarius</taxon>
    </lineage>
</organism>
<keyword evidence="3" id="KW-1185">Reference proteome</keyword>
<keyword evidence="1" id="KW-1133">Transmembrane helix</keyword>
<feature type="transmembrane region" description="Helical" evidence="1">
    <location>
        <begin position="128"/>
        <end position="154"/>
    </location>
</feature>
<feature type="transmembrane region" description="Helical" evidence="1">
    <location>
        <begin position="302"/>
        <end position="322"/>
    </location>
</feature>
<accession>A0A437MM94</accession>
<dbReference type="AlphaFoldDB" id="A0A437MM94"/>
<feature type="transmembrane region" description="Helical" evidence="1">
    <location>
        <begin position="87"/>
        <end position="108"/>
    </location>
</feature>
<dbReference type="PROSITE" id="PS51257">
    <property type="entry name" value="PROKAR_LIPOPROTEIN"/>
    <property type="match status" value="1"/>
</dbReference>